<evidence type="ECO:0000313" key="3">
    <source>
        <dbReference type="Proteomes" id="UP000076532"/>
    </source>
</evidence>
<organism evidence="2 3">
    <name type="scientific">Athelia psychrophila</name>
    <dbReference type="NCBI Taxonomy" id="1759441"/>
    <lineage>
        <taxon>Eukaryota</taxon>
        <taxon>Fungi</taxon>
        <taxon>Dikarya</taxon>
        <taxon>Basidiomycota</taxon>
        <taxon>Agaricomycotina</taxon>
        <taxon>Agaricomycetes</taxon>
        <taxon>Agaricomycetidae</taxon>
        <taxon>Atheliales</taxon>
        <taxon>Atheliaceae</taxon>
        <taxon>Athelia</taxon>
    </lineage>
</organism>
<gene>
    <name evidence="2" type="ORF">FIBSPDRAFT_933472</name>
</gene>
<sequence length="755" mass="81215">MATSVIFAHLRETGAEGRGVTEKMGAGGEDFRLDFFYRAFQLRQSLSLPRDAGTLAHFRLHPVQYPFIAAILLLSTLLAHPSRPQRRIGYLAPYLFVFVSILAYRRILIINIVLVRTVGIYGSLWHYGASITLATYNPKSCLRLCSRNQRIVIISHRSVYILFILALWLAMGILAIFTAIASLASSGRSDCTSFTAASNTSYSTITIAGGGHCTRMDDLADIVHIHSSYFQSAHIIIIRLIGTLALLVYKPSLTAMMWSALQTFTAGVPLLHVDAFQQAVGLSSSPALLPAALYVKASRTLPFKVVFVLLVSILSLLSPLAVSPIYRPHAGPYLVDATLEAGGGVYHYIHPFYFNGVWVPEGVSTGRALLAAGVLMGIPVFPKTFNVSVAPFLSMATINEIWSAEVDIVVARNTVDCSASAPARLNSTEPVVALDMPHYFAPDRYLTASSPTFLGQDLGEINNDPEVTAVYINSSVSVQPGSVTAETSVIFLAANGTLEGAQQTITSPNPTARIASVDVLVCTSTTALETSHCVINQGNVTSCTAFVMSNASASSTGGLDAYIQSPADVAIILSASPVMAYYSLPSHLPMSFISNSVVAAVVPPMPDLAYNTSNAEKYHVSLDYITNILFPQTAQALVQGMNQALPVPMANQPVFLIATFATSNPQLSYLILAICAACALTATVAGGISFKKYPAPLDVVRLLAISRTDQLDDVFAPYSDISVPVDDNVLQRRIGYSEVDKLDSRVLVVDKLYHD</sequence>
<feature type="transmembrane region" description="Helical" evidence="1">
    <location>
        <begin position="120"/>
        <end position="138"/>
    </location>
</feature>
<accession>A0A166H018</accession>
<keyword evidence="1" id="KW-0812">Transmembrane</keyword>
<proteinExistence type="predicted"/>
<feature type="transmembrane region" description="Helical" evidence="1">
    <location>
        <begin position="667"/>
        <end position="688"/>
    </location>
</feature>
<feature type="transmembrane region" description="Helical" evidence="1">
    <location>
        <begin position="91"/>
        <end position="114"/>
    </location>
</feature>
<evidence type="ECO:0000256" key="1">
    <source>
        <dbReference type="SAM" id="Phobius"/>
    </source>
</evidence>
<feature type="transmembrane region" description="Helical" evidence="1">
    <location>
        <begin position="63"/>
        <end position="79"/>
    </location>
</feature>
<keyword evidence="3" id="KW-1185">Reference proteome</keyword>
<keyword evidence="1" id="KW-1133">Transmembrane helix</keyword>
<keyword evidence="1" id="KW-0472">Membrane</keyword>
<feature type="transmembrane region" description="Helical" evidence="1">
    <location>
        <begin position="159"/>
        <end position="184"/>
    </location>
</feature>
<dbReference type="OrthoDB" id="3261276at2759"/>
<protein>
    <recommendedName>
        <fullName evidence="4">Transmembrane protein</fullName>
    </recommendedName>
</protein>
<reference evidence="2 3" key="1">
    <citation type="journal article" date="2016" name="Mol. Biol. Evol.">
        <title>Comparative Genomics of Early-Diverging Mushroom-Forming Fungi Provides Insights into the Origins of Lignocellulose Decay Capabilities.</title>
        <authorList>
            <person name="Nagy L.G."/>
            <person name="Riley R."/>
            <person name="Tritt A."/>
            <person name="Adam C."/>
            <person name="Daum C."/>
            <person name="Floudas D."/>
            <person name="Sun H."/>
            <person name="Yadav J.S."/>
            <person name="Pangilinan J."/>
            <person name="Larsson K.H."/>
            <person name="Matsuura K."/>
            <person name="Barry K."/>
            <person name="Labutti K."/>
            <person name="Kuo R."/>
            <person name="Ohm R.A."/>
            <person name="Bhattacharya S.S."/>
            <person name="Shirouzu T."/>
            <person name="Yoshinaga Y."/>
            <person name="Martin F.M."/>
            <person name="Grigoriev I.V."/>
            <person name="Hibbett D.S."/>
        </authorList>
    </citation>
    <scope>NUCLEOTIDE SEQUENCE [LARGE SCALE GENOMIC DNA]</scope>
    <source>
        <strain evidence="2 3">CBS 109695</strain>
    </source>
</reference>
<name>A0A166H018_9AGAM</name>
<feature type="transmembrane region" description="Helical" evidence="1">
    <location>
        <begin position="229"/>
        <end position="249"/>
    </location>
</feature>
<dbReference type="AlphaFoldDB" id="A0A166H018"/>
<feature type="transmembrane region" description="Helical" evidence="1">
    <location>
        <begin position="305"/>
        <end position="326"/>
    </location>
</feature>
<evidence type="ECO:0000313" key="2">
    <source>
        <dbReference type="EMBL" id="KZP18341.1"/>
    </source>
</evidence>
<evidence type="ECO:0008006" key="4">
    <source>
        <dbReference type="Google" id="ProtNLM"/>
    </source>
</evidence>
<dbReference type="EMBL" id="KV417573">
    <property type="protein sequence ID" value="KZP18341.1"/>
    <property type="molecule type" value="Genomic_DNA"/>
</dbReference>
<dbReference type="Proteomes" id="UP000076532">
    <property type="component" value="Unassembled WGS sequence"/>
</dbReference>